<comment type="subcellular location">
    <subcellularLocation>
        <location evidence="8">Cytoplasm</location>
    </subcellularLocation>
</comment>
<dbReference type="Proteomes" id="UP001254165">
    <property type="component" value="Unassembled WGS sequence"/>
</dbReference>
<gene>
    <name evidence="8 10" type="primary">cmk</name>
    <name evidence="10" type="ORF">QYE77_04180</name>
</gene>
<proteinExistence type="inferred from homology"/>
<dbReference type="HAMAP" id="MF_00238">
    <property type="entry name" value="Cytidyl_kinase_type1"/>
    <property type="match status" value="1"/>
</dbReference>
<keyword evidence="5 8" id="KW-0067">ATP-binding</keyword>
<evidence type="ECO:0000256" key="6">
    <source>
        <dbReference type="ARBA" id="ARBA00047615"/>
    </source>
</evidence>
<keyword evidence="2 8" id="KW-0808">Transferase</keyword>
<dbReference type="RefSeq" id="WP_315624107.1">
    <property type="nucleotide sequence ID" value="NZ_JAUHMF010000001.1"/>
</dbReference>
<feature type="domain" description="Cytidylate kinase" evidence="9">
    <location>
        <begin position="3"/>
        <end position="219"/>
    </location>
</feature>
<dbReference type="InterPro" id="IPR027417">
    <property type="entry name" value="P-loop_NTPase"/>
</dbReference>
<evidence type="ECO:0000256" key="7">
    <source>
        <dbReference type="ARBA" id="ARBA00048478"/>
    </source>
</evidence>
<dbReference type="GO" id="GO:0016301">
    <property type="term" value="F:kinase activity"/>
    <property type="evidence" value="ECO:0007669"/>
    <property type="project" value="UniProtKB-KW"/>
</dbReference>
<sequence length="220" mass="24554">MTIAIDGPAASGKSTVGERLAKALGYLFFDTGVMYRAVTWVALQRLGSVEDEAAVTRLAEVVQIDVQPPSQNDGRQADVWVDGDDVTWAIRRPEVDQWVSRVAAYPGVRQAMTQQQRRIGLRGKVVMIGRDITTVVLPEAEAKIYLDASVEERARRRYLERKARGEEVNYEEILESLRQRDHLDSTREVAPLRVAPDAIVVNTDGLSVDEVVQKILAQIN</sequence>
<dbReference type="NCBIfam" id="TIGR00017">
    <property type="entry name" value="cmk"/>
    <property type="match status" value="1"/>
</dbReference>
<dbReference type="EMBL" id="JAUHMF010000001">
    <property type="protein sequence ID" value="MDT8897454.1"/>
    <property type="molecule type" value="Genomic_DNA"/>
</dbReference>
<dbReference type="SUPFAM" id="SSF52540">
    <property type="entry name" value="P-loop containing nucleoside triphosphate hydrolases"/>
    <property type="match status" value="1"/>
</dbReference>
<feature type="binding site" evidence="8">
    <location>
        <begin position="7"/>
        <end position="15"/>
    </location>
    <ligand>
        <name>ATP</name>
        <dbReference type="ChEBI" id="CHEBI:30616"/>
    </ligand>
</feature>
<keyword evidence="3 8" id="KW-0547">Nucleotide-binding</keyword>
<dbReference type="Pfam" id="PF02224">
    <property type="entry name" value="Cytidylate_kin"/>
    <property type="match status" value="1"/>
</dbReference>
<comment type="similarity">
    <text evidence="1 8">Belongs to the cytidylate kinase family. Type 1 subfamily.</text>
</comment>
<comment type="catalytic activity">
    <reaction evidence="7 8">
        <text>CMP + ATP = CDP + ADP</text>
        <dbReference type="Rhea" id="RHEA:11600"/>
        <dbReference type="ChEBI" id="CHEBI:30616"/>
        <dbReference type="ChEBI" id="CHEBI:58069"/>
        <dbReference type="ChEBI" id="CHEBI:60377"/>
        <dbReference type="ChEBI" id="CHEBI:456216"/>
        <dbReference type="EC" id="2.7.4.25"/>
    </reaction>
</comment>
<evidence type="ECO:0000313" key="11">
    <source>
        <dbReference type="Proteomes" id="UP001254165"/>
    </source>
</evidence>
<dbReference type="EC" id="2.7.4.25" evidence="8"/>
<reference evidence="10 11" key="1">
    <citation type="submission" date="2023-07" db="EMBL/GenBank/DDBJ databases">
        <title>Novel species of Thermanaerothrix with wide hydrolytic capabilities.</title>
        <authorList>
            <person name="Zayulina K.S."/>
            <person name="Podosokorskaya O.A."/>
            <person name="Elcheninov A.G."/>
        </authorList>
    </citation>
    <scope>NUCLEOTIDE SEQUENCE [LARGE SCALE GENOMIC DNA]</scope>
    <source>
        <strain evidence="10 11">4228-RoL</strain>
    </source>
</reference>
<comment type="caution">
    <text evidence="10">The sequence shown here is derived from an EMBL/GenBank/DDBJ whole genome shotgun (WGS) entry which is preliminary data.</text>
</comment>
<dbReference type="PANTHER" id="PTHR21299:SF2">
    <property type="entry name" value="CYTIDYLATE KINASE"/>
    <property type="match status" value="1"/>
</dbReference>
<dbReference type="InterPro" id="IPR003136">
    <property type="entry name" value="Cytidylate_kin"/>
</dbReference>
<evidence type="ECO:0000256" key="5">
    <source>
        <dbReference type="ARBA" id="ARBA00022840"/>
    </source>
</evidence>
<evidence type="ECO:0000256" key="3">
    <source>
        <dbReference type="ARBA" id="ARBA00022741"/>
    </source>
</evidence>
<protein>
    <recommendedName>
        <fullName evidence="8">Cytidylate kinase</fullName>
        <shortName evidence="8">CK</shortName>
        <ecNumber evidence="8">2.7.4.25</ecNumber>
    </recommendedName>
    <alternativeName>
        <fullName evidence="8">Cytidine monophosphate kinase</fullName>
        <shortName evidence="8">CMP kinase</shortName>
    </alternativeName>
</protein>
<comment type="catalytic activity">
    <reaction evidence="6 8">
        <text>dCMP + ATP = dCDP + ADP</text>
        <dbReference type="Rhea" id="RHEA:25094"/>
        <dbReference type="ChEBI" id="CHEBI:30616"/>
        <dbReference type="ChEBI" id="CHEBI:57566"/>
        <dbReference type="ChEBI" id="CHEBI:58593"/>
        <dbReference type="ChEBI" id="CHEBI:456216"/>
        <dbReference type="EC" id="2.7.4.25"/>
    </reaction>
</comment>
<keyword evidence="11" id="KW-1185">Reference proteome</keyword>
<accession>A0ABU3NKU0</accession>
<dbReference type="InterPro" id="IPR011994">
    <property type="entry name" value="Cytidylate_kinase_dom"/>
</dbReference>
<organism evidence="10 11">
    <name type="scientific">Thermanaerothrix solaris</name>
    <dbReference type="NCBI Taxonomy" id="3058434"/>
    <lineage>
        <taxon>Bacteria</taxon>
        <taxon>Bacillati</taxon>
        <taxon>Chloroflexota</taxon>
        <taxon>Anaerolineae</taxon>
        <taxon>Anaerolineales</taxon>
        <taxon>Anaerolineaceae</taxon>
        <taxon>Thermanaerothrix</taxon>
    </lineage>
</organism>
<evidence type="ECO:0000256" key="4">
    <source>
        <dbReference type="ARBA" id="ARBA00022777"/>
    </source>
</evidence>
<evidence type="ECO:0000259" key="9">
    <source>
        <dbReference type="Pfam" id="PF02224"/>
    </source>
</evidence>
<evidence type="ECO:0000313" key="10">
    <source>
        <dbReference type="EMBL" id="MDT8897454.1"/>
    </source>
</evidence>
<evidence type="ECO:0000256" key="2">
    <source>
        <dbReference type="ARBA" id="ARBA00022679"/>
    </source>
</evidence>
<dbReference type="PANTHER" id="PTHR21299">
    <property type="entry name" value="CYTIDYLATE KINASE/PANTOATE-BETA-ALANINE LIGASE"/>
    <property type="match status" value="1"/>
</dbReference>
<keyword evidence="8" id="KW-0963">Cytoplasm</keyword>
<dbReference type="CDD" id="cd02020">
    <property type="entry name" value="CMPK"/>
    <property type="match status" value="1"/>
</dbReference>
<name>A0ABU3NKU0_9CHLR</name>
<dbReference type="Gene3D" id="3.40.50.300">
    <property type="entry name" value="P-loop containing nucleotide triphosphate hydrolases"/>
    <property type="match status" value="1"/>
</dbReference>
<evidence type="ECO:0000256" key="8">
    <source>
        <dbReference type="HAMAP-Rule" id="MF_00238"/>
    </source>
</evidence>
<evidence type="ECO:0000256" key="1">
    <source>
        <dbReference type="ARBA" id="ARBA00009427"/>
    </source>
</evidence>
<keyword evidence="4 8" id="KW-0418">Kinase</keyword>